<keyword evidence="3" id="KW-1185">Reference proteome</keyword>
<evidence type="ECO:0000313" key="2">
    <source>
        <dbReference type="EMBL" id="KAJ9605076.1"/>
    </source>
</evidence>
<feature type="chain" id="PRO_5041301745" description="Sulfhydryl oxidase" evidence="1">
    <location>
        <begin position="16"/>
        <end position="214"/>
    </location>
</feature>
<gene>
    <name evidence="2" type="ORF">H2200_010466</name>
</gene>
<organism evidence="2 3">
    <name type="scientific">Cladophialophora chaetospira</name>
    <dbReference type="NCBI Taxonomy" id="386627"/>
    <lineage>
        <taxon>Eukaryota</taxon>
        <taxon>Fungi</taxon>
        <taxon>Dikarya</taxon>
        <taxon>Ascomycota</taxon>
        <taxon>Pezizomycotina</taxon>
        <taxon>Eurotiomycetes</taxon>
        <taxon>Chaetothyriomycetidae</taxon>
        <taxon>Chaetothyriales</taxon>
        <taxon>Herpotrichiellaceae</taxon>
        <taxon>Cladophialophora</taxon>
    </lineage>
</organism>
<name>A0AA39CE91_9EURO</name>
<feature type="signal peptide" evidence="1">
    <location>
        <begin position="1"/>
        <end position="15"/>
    </location>
</feature>
<protein>
    <recommendedName>
        <fullName evidence="4">Sulfhydryl oxidase</fullName>
    </recommendedName>
</protein>
<reference evidence="2" key="1">
    <citation type="submission" date="2022-10" db="EMBL/GenBank/DDBJ databases">
        <title>Culturing micro-colonial fungi from biological soil crusts in the Mojave desert and describing Neophaeococcomyces mojavensis, and introducing the new genera and species Taxawa tesnikishii.</title>
        <authorList>
            <person name="Kurbessoian T."/>
            <person name="Stajich J.E."/>
        </authorList>
    </citation>
    <scope>NUCLEOTIDE SEQUENCE</scope>
    <source>
        <strain evidence="2">TK_41</strain>
    </source>
</reference>
<sequence>MWLLAGWSTTIRVLSGPSTFLLNCFHYISKIVFSSLSKLADTPSDIANTLLVNANVTELDSNQTINERTPQNIYEAFRKQYDERYPHIENLGLGDFVLFVRIMNQAINTANSMPISVRDEPGFYDHLVLWYRRYCKTEFNEKPPKYVVPRIDRASSWVQADDEWETSMRTHFHDRALPCPPCERKKELNDFSRDGHVLDATSVKIICEWDLSTI</sequence>
<dbReference type="AlphaFoldDB" id="A0AA39CE91"/>
<dbReference type="EMBL" id="JAPDRK010000017">
    <property type="protein sequence ID" value="KAJ9605076.1"/>
    <property type="molecule type" value="Genomic_DNA"/>
</dbReference>
<dbReference type="Proteomes" id="UP001172673">
    <property type="component" value="Unassembled WGS sequence"/>
</dbReference>
<evidence type="ECO:0000313" key="3">
    <source>
        <dbReference type="Proteomes" id="UP001172673"/>
    </source>
</evidence>
<evidence type="ECO:0000256" key="1">
    <source>
        <dbReference type="SAM" id="SignalP"/>
    </source>
</evidence>
<proteinExistence type="predicted"/>
<keyword evidence="1" id="KW-0732">Signal</keyword>
<accession>A0AA39CE91</accession>
<evidence type="ECO:0008006" key="4">
    <source>
        <dbReference type="Google" id="ProtNLM"/>
    </source>
</evidence>
<comment type="caution">
    <text evidence="2">The sequence shown here is derived from an EMBL/GenBank/DDBJ whole genome shotgun (WGS) entry which is preliminary data.</text>
</comment>